<dbReference type="EMBL" id="BSTJ01000002">
    <property type="protein sequence ID" value="GLY73903.1"/>
    <property type="molecule type" value="Genomic_DNA"/>
</dbReference>
<evidence type="ECO:0000313" key="7">
    <source>
        <dbReference type="Proteomes" id="UP001165135"/>
    </source>
</evidence>
<dbReference type="Pfam" id="PF09339">
    <property type="entry name" value="HTH_IclR"/>
    <property type="match status" value="1"/>
</dbReference>
<dbReference type="SUPFAM" id="SSF46785">
    <property type="entry name" value="Winged helix' DNA-binding domain"/>
    <property type="match status" value="1"/>
</dbReference>
<dbReference type="InterPro" id="IPR029016">
    <property type="entry name" value="GAF-like_dom_sf"/>
</dbReference>
<organism evidence="6 7">
    <name type="scientific">Actinoallomurus iriomotensis</name>
    <dbReference type="NCBI Taxonomy" id="478107"/>
    <lineage>
        <taxon>Bacteria</taxon>
        <taxon>Bacillati</taxon>
        <taxon>Actinomycetota</taxon>
        <taxon>Actinomycetes</taxon>
        <taxon>Streptosporangiales</taxon>
        <taxon>Thermomonosporaceae</taxon>
        <taxon>Actinoallomurus</taxon>
    </lineage>
</organism>
<dbReference type="InterPro" id="IPR005471">
    <property type="entry name" value="Tscrpt_reg_IclR_N"/>
</dbReference>
<dbReference type="InterPro" id="IPR036390">
    <property type="entry name" value="WH_DNA-bd_sf"/>
</dbReference>
<dbReference type="InterPro" id="IPR036388">
    <property type="entry name" value="WH-like_DNA-bd_sf"/>
</dbReference>
<accession>A0A9W6RDP8</accession>
<comment type="caution">
    <text evidence="6">The sequence shown here is derived from an EMBL/GenBank/DDBJ whole genome shotgun (WGS) entry which is preliminary data.</text>
</comment>
<dbReference type="PROSITE" id="PS51077">
    <property type="entry name" value="HTH_ICLR"/>
    <property type="match status" value="1"/>
</dbReference>
<dbReference type="InterPro" id="IPR050707">
    <property type="entry name" value="HTH_MetabolicPath_Reg"/>
</dbReference>
<evidence type="ECO:0000259" key="5">
    <source>
        <dbReference type="PROSITE" id="PS51078"/>
    </source>
</evidence>
<dbReference type="PROSITE" id="PS51078">
    <property type="entry name" value="ICLR_ED"/>
    <property type="match status" value="1"/>
</dbReference>
<feature type="domain" description="IclR-ED" evidence="5">
    <location>
        <begin position="64"/>
        <end position="243"/>
    </location>
</feature>
<sequence length="247" mass="26249">MVQVVDRVGALLNAFSQQEPVLGLAECAERAGLSKSSAHRLLMGMVDIGLLERDAAGNWQIGDLPLRLAAIRLSHRNMRAEAGAALVQLGQRYQAATAFSVPNGNEMVYIERTDSSIPFAPSARLGSTAAMWAGAAGRAVLATLAPADRETRCASPEWDALSDAVRVRIIEEVAQAAERGYSVDREEFFDGVAGVAAALGHPGEPVAAISLIVSPERMSAELEREMGEAVRRLAAEITVRTTLPTMG</sequence>
<feature type="domain" description="HTH iclR-type" evidence="4">
    <location>
        <begin position="2"/>
        <end position="63"/>
    </location>
</feature>
<dbReference type="InterPro" id="IPR014757">
    <property type="entry name" value="Tscrpt_reg_IclR_C"/>
</dbReference>
<name>A0A9W6RDP8_9ACTN</name>
<evidence type="ECO:0000313" key="6">
    <source>
        <dbReference type="EMBL" id="GLY73903.1"/>
    </source>
</evidence>
<keyword evidence="2" id="KW-0238">DNA-binding</keyword>
<reference evidence="6" key="1">
    <citation type="submission" date="2023-03" db="EMBL/GenBank/DDBJ databases">
        <title>Actinoallomurus iriomotensis NBRC 103681.</title>
        <authorList>
            <person name="Ichikawa N."/>
            <person name="Sato H."/>
            <person name="Tonouchi N."/>
        </authorList>
    </citation>
    <scope>NUCLEOTIDE SEQUENCE</scope>
    <source>
        <strain evidence="6">NBRC 103681</strain>
    </source>
</reference>
<dbReference type="GO" id="GO:0045892">
    <property type="term" value="P:negative regulation of DNA-templated transcription"/>
    <property type="evidence" value="ECO:0007669"/>
    <property type="project" value="TreeGrafter"/>
</dbReference>
<dbReference type="Gene3D" id="3.30.450.40">
    <property type="match status" value="1"/>
</dbReference>
<dbReference type="PANTHER" id="PTHR30136:SF24">
    <property type="entry name" value="HTH-TYPE TRANSCRIPTIONAL REPRESSOR ALLR"/>
    <property type="match status" value="1"/>
</dbReference>
<dbReference type="Pfam" id="PF01614">
    <property type="entry name" value="IclR_C"/>
    <property type="match status" value="1"/>
</dbReference>
<keyword evidence="3" id="KW-0804">Transcription</keyword>
<dbReference type="Gene3D" id="1.10.10.10">
    <property type="entry name" value="Winged helix-like DNA-binding domain superfamily/Winged helix DNA-binding domain"/>
    <property type="match status" value="1"/>
</dbReference>
<evidence type="ECO:0000256" key="1">
    <source>
        <dbReference type="ARBA" id="ARBA00023015"/>
    </source>
</evidence>
<gene>
    <name evidence="6" type="ORF">Airi01_021700</name>
</gene>
<protein>
    <submittedName>
        <fullName evidence="6">Transcriptional regulator</fullName>
    </submittedName>
</protein>
<dbReference type="PANTHER" id="PTHR30136">
    <property type="entry name" value="HELIX-TURN-HELIX TRANSCRIPTIONAL REGULATOR, ICLR FAMILY"/>
    <property type="match status" value="1"/>
</dbReference>
<keyword evidence="1" id="KW-0805">Transcription regulation</keyword>
<dbReference type="RefSeq" id="WP_285619510.1">
    <property type="nucleotide sequence ID" value="NZ_BSTJ01000002.1"/>
</dbReference>
<evidence type="ECO:0000259" key="4">
    <source>
        <dbReference type="PROSITE" id="PS51077"/>
    </source>
</evidence>
<dbReference type="Proteomes" id="UP001165135">
    <property type="component" value="Unassembled WGS sequence"/>
</dbReference>
<evidence type="ECO:0000256" key="2">
    <source>
        <dbReference type="ARBA" id="ARBA00023125"/>
    </source>
</evidence>
<dbReference type="GO" id="GO:0003677">
    <property type="term" value="F:DNA binding"/>
    <property type="evidence" value="ECO:0007669"/>
    <property type="project" value="UniProtKB-KW"/>
</dbReference>
<dbReference type="GO" id="GO:0003700">
    <property type="term" value="F:DNA-binding transcription factor activity"/>
    <property type="evidence" value="ECO:0007669"/>
    <property type="project" value="TreeGrafter"/>
</dbReference>
<evidence type="ECO:0000256" key="3">
    <source>
        <dbReference type="ARBA" id="ARBA00023163"/>
    </source>
</evidence>
<proteinExistence type="predicted"/>
<dbReference type="SMART" id="SM00346">
    <property type="entry name" value="HTH_ICLR"/>
    <property type="match status" value="1"/>
</dbReference>
<dbReference type="SUPFAM" id="SSF55781">
    <property type="entry name" value="GAF domain-like"/>
    <property type="match status" value="1"/>
</dbReference>
<dbReference type="AlphaFoldDB" id="A0A9W6RDP8"/>